<reference evidence="4" key="1">
    <citation type="journal article" date="2011" name="Genome Biol.">
        <title>Comparative and functional genomics provide insights into the pathogenicity of dermatophytic fungi.</title>
        <authorList>
            <person name="Burmester A."/>
            <person name="Shelest E."/>
            <person name="Gloeckner G."/>
            <person name="Heddergott C."/>
            <person name="Schindler S."/>
            <person name="Staib P."/>
            <person name="Heidel A."/>
            <person name="Felder M."/>
            <person name="Petzold A."/>
            <person name="Szafranski K."/>
            <person name="Feuermann M."/>
            <person name="Pedruzzi I."/>
            <person name="Priebe S."/>
            <person name="Groth M."/>
            <person name="Winkler R."/>
            <person name="Li W."/>
            <person name="Kniemeyer O."/>
            <person name="Schroeckh V."/>
            <person name="Hertweck C."/>
            <person name="Hube B."/>
            <person name="White T.C."/>
            <person name="Platzer M."/>
            <person name="Guthke R."/>
            <person name="Heitman J."/>
            <person name="Woestemeyer J."/>
            <person name="Zipfel P.F."/>
            <person name="Monod M."/>
            <person name="Brakhage A.A."/>
        </authorList>
    </citation>
    <scope>NUCLEOTIDE SEQUENCE [LARGE SCALE GENOMIC DNA]</scope>
    <source>
        <strain evidence="4">HKI 0517</strain>
    </source>
</reference>
<accession>D4D2H8</accession>
<dbReference type="AlphaFoldDB" id="D4D2H8"/>
<dbReference type="KEGG" id="tve:TRV_01283"/>
<gene>
    <name evidence="3" type="ORF">TRV_01283</name>
</gene>
<sequence>MAGEEEEEASKQAGKQALSDAVYWMEVGSGQQLAAETDAEDAAADSCNTRASNSNSNSNSNNNNSKETRAASSRPMEAKDSQGEEKRQRSERGRPWFLVSGLWSLCFAFARARLDVIAASSPTIYLTTWLQTLPSSASFCLFCVLCLVFVSAVLLAHCEIVSFR</sequence>
<keyword evidence="2" id="KW-0472">Membrane</keyword>
<comment type="caution">
    <text evidence="3">The sequence shown here is derived from an EMBL/GenBank/DDBJ whole genome shotgun (WGS) entry which is preliminary data.</text>
</comment>
<evidence type="ECO:0000256" key="1">
    <source>
        <dbReference type="SAM" id="MobiDB-lite"/>
    </source>
</evidence>
<dbReference type="Proteomes" id="UP000008383">
    <property type="component" value="Unassembled WGS sequence"/>
</dbReference>
<feature type="compositionally biased region" description="Basic and acidic residues" evidence="1">
    <location>
        <begin position="76"/>
        <end position="90"/>
    </location>
</feature>
<keyword evidence="2" id="KW-1133">Transmembrane helix</keyword>
<proteinExistence type="predicted"/>
<dbReference type="HOGENOM" id="CLU_1620265_0_0_1"/>
<evidence type="ECO:0000313" key="4">
    <source>
        <dbReference type="Proteomes" id="UP000008383"/>
    </source>
</evidence>
<organism evidence="3 4">
    <name type="scientific">Trichophyton verrucosum (strain HKI 0517)</name>
    <dbReference type="NCBI Taxonomy" id="663202"/>
    <lineage>
        <taxon>Eukaryota</taxon>
        <taxon>Fungi</taxon>
        <taxon>Dikarya</taxon>
        <taxon>Ascomycota</taxon>
        <taxon>Pezizomycotina</taxon>
        <taxon>Eurotiomycetes</taxon>
        <taxon>Eurotiomycetidae</taxon>
        <taxon>Onygenales</taxon>
        <taxon>Arthrodermataceae</taxon>
        <taxon>Trichophyton</taxon>
    </lineage>
</organism>
<name>D4D2H8_TRIVH</name>
<keyword evidence="4" id="KW-1185">Reference proteome</keyword>
<dbReference type="EMBL" id="ACYE01000071">
    <property type="protein sequence ID" value="EFE43960.1"/>
    <property type="molecule type" value="Genomic_DNA"/>
</dbReference>
<keyword evidence="2" id="KW-0812">Transmembrane</keyword>
<dbReference type="GeneID" id="9579895"/>
<evidence type="ECO:0000313" key="3">
    <source>
        <dbReference type="EMBL" id="EFE43960.1"/>
    </source>
</evidence>
<dbReference type="RefSeq" id="XP_003024571.1">
    <property type="nucleotide sequence ID" value="XM_003024525.1"/>
</dbReference>
<protein>
    <submittedName>
        <fullName evidence="3">Uncharacterized protein</fullName>
    </submittedName>
</protein>
<feature type="compositionally biased region" description="Low complexity" evidence="1">
    <location>
        <begin position="52"/>
        <end position="65"/>
    </location>
</feature>
<feature type="region of interest" description="Disordered" evidence="1">
    <location>
        <begin position="33"/>
        <end position="90"/>
    </location>
</feature>
<feature type="transmembrane region" description="Helical" evidence="2">
    <location>
        <begin position="96"/>
        <end position="114"/>
    </location>
</feature>
<evidence type="ECO:0000256" key="2">
    <source>
        <dbReference type="SAM" id="Phobius"/>
    </source>
</evidence>
<feature type="transmembrane region" description="Helical" evidence="2">
    <location>
        <begin position="134"/>
        <end position="156"/>
    </location>
</feature>